<feature type="domain" description="KIB1-4 beta-propeller" evidence="1">
    <location>
        <begin position="117"/>
        <end position="330"/>
    </location>
</feature>
<protein>
    <recommendedName>
        <fullName evidence="1">KIB1-4 beta-propeller domain-containing protein</fullName>
    </recommendedName>
</protein>
<organism evidence="2 3">
    <name type="scientific">Carpinus fangiana</name>
    <dbReference type="NCBI Taxonomy" id="176857"/>
    <lineage>
        <taxon>Eukaryota</taxon>
        <taxon>Viridiplantae</taxon>
        <taxon>Streptophyta</taxon>
        <taxon>Embryophyta</taxon>
        <taxon>Tracheophyta</taxon>
        <taxon>Spermatophyta</taxon>
        <taxon>Magnoliopsida</taxon>
        <taxon>eudicotyledons</taxon>
        <taxon>Gunneridae</taxon>
        <taxon>Pentapetalae</taxon>
        <taxon>rosids</taxon>
        <taxon>fabids</taxon>
        <taxon>Fagales</taxon>
        <taxon>Betulaceae</taxon>
        <taxon>Carpinus</taxon>
    </lineage>
</organism>
<dbReference type="PANTHER" id="PTHR47123:SF15">
    <property type="entry name" value="F-BOX PROTEIN SKIP23"/>
    <property type="match status" value="1"/>
</dbReference>
<dbReference type="Pfam" id="PF03478">
    <property type="entry name" value="Beta-prop_KIB1-4"/>
    <property type="match status" value="1"/>
</dbReference>
<evidence type="ECO:0000313" key="3">
    <source>
        <dbReference type="Proteomes" id="UP000327013"/>
    </source>
</evidence>
<gene>
    <name evidence="2" type="ORF">FH972_014033</name>
</gene>
<dbReference type="PANTHER" id="PTHR47123">
    <property type="entry name" value="F-BOX PROTEIN SKIP23"/>
    <property type="match status" value="1"/>
</dbReference>
<reference evidence="2 3" key="1">
    <citation type="submission" date="2019-06" db="EMBL/GenBank/DDBJ databases">
        <title>A chromosomal-level reference genome of Carpinus fangiana (Coryloideae, Betulaceae).</title>
        <authorList>
            <person name="Yang X."/>
            <person name="Wang Z."/>
            <person name="Zhang L."/>
            <person name="Hao G."/>
            <person name="Liu J."/>
            <person name="Yang Y."/>
        </authorList>
    </citation>
    <scope>NUCLEOTIDE SEQUENCE [LARGE SCALE GENOMIC DNA]</scope>
    <source>
        <strain evidence="2">Cfa_2016G</strain>
        <tissue evidence="2">Leaf</tissue>
    </source>
</reference>
<dbReference type="AlphaFoldDB" id="A0A5N6R8I3"/>
<dbReference type="InterPro" id="IPR051304">
    <property type="entry name" value="SCF_F-box_domain"/>
</dbReference>
<sequence length="351" mass="40793">MDNLPKDIIQNIANRLTTYSDYKRTREVCKYSWSFIEKIPRHLPPQPWMMILTSQFQLGNQSFFDLSVGRLAVFEPTMNCERNVHVKFSHGEFIIFQKNLDIDVLVVKREGKKESVRTLPSLSKLPTVVTYEPERKDKEYQVRWRADSDETRYLSLSRMGNYIKKIVLAPGKGCLAILNSATGLAVSRFEEKSWTFFSEVVFCWDAIHYKGKFYALNSDLSIFIYDIHSGISSSRSITKPWNVLIDVWARKNLVNSGEDFFLVVCHICPQSFDIFRIDRAIWSWEKVQDLGELSIFIGSKPCDSFCFSHVKGLENCVLYSPGSLHNASIFDLKNKHITKWYKWIKLSNFGM</sequence>
<dbReference type="OrthoDB" id="1523976at2759"/>
<accession>A0A5N6R8I3</accession>
<keyword evidence="3" id="KW-1185">Reference proteome</keyword>
<proteinExistence type="predicted"/>
<dbReference type="EMBL" id="CM017325">
    <property type="protein sequence ID" value="KAE8057332.1"/>
    <property type="molecule type" value="Genomic_DNA"/>
</dbReference>
<evidence type="ECO:0000313" key="2">
    <source>
        <dbReference type="EMBL" id="KAE8057332.1"/>
    </source>
</evidence>
<evidence type="ECO:0000259" key="1">
    <source>
        <dbReference type="Pfam" id="PF03478"/>
    </source>
</evidence>
<dbReference type="Proteomes" id="UP000327013">
    <property type="component" value="Chromosome 5"/>
</dbReference>
<dbReference type="InterPro" id="IPR005174">
    <property type="entry name" value="KIB1-4_b-propeller"/>
</dbReference>
<name>A0A5N6R8I3_9ROSI</name>